<dbReference type="FunFam" id="3.30.160.60:FF:000812">
    <property type="entry name" value="zinc finger protein 23 isoform X2"/>
    <property type="match status" value="1"/>
</dbReference>
<evidence type="ECO:0000259" key="15">
    <source>
        <dbReference type="PROSITE" id="PS50805"/>
    </source>
</evidence>
<feature type="domain" description="C2H2-type" evidence="14">
    <location>
        <begin position="503"/>
        <end position="530"/>
    </location>
</feature>
<feature type="domain" description="C2H2-type" evidence="14">
    <location>
        <begin position="475"/>
        <end position="502"/>
    </location>
</feature>
<dbReference type="PROSITE" id="PS50157">
    <property type="entry name" value="ZINC_FINGER_C2H2_2"/>
    <property type="match status" value="13"/>
</dbReference>
<evidence type="ECO:0000259" key="14">
    <source>
        <dbReference type="PROSITE" id="PS50157"/>
    </source>
</evidence>
<dbReference type="InterPro" id="IPR001909">
    <property type="entry name" value="KRAB"/>
</dbReference>
<dbReference type="CDD" id="cd07765">
    <property type="entry name" value="KRAB_A-box"/>
    <property type="match status" value="1"/>
</dbReference>
<dbReference type="Proteomes" id="UP000710432">
    <property type="component" value="Unassembled WGS sequence"/>
</dbReference>
<dbReference type="SMART" id="SM00320">
    <property type="entry name" value="WD40"/>
    <property type="match status" value="5"/>
</dbReference>
<dbReference type="FunFam" id="3.30.160.60:FF:004091">
    <property type="match status" value="1"/>
</dbReference>
<comment type="similarity">
    <text evidence="2">Belongs to the WD repeat Groucho/TLE family.</text>
</comment>
<dbReference type="SMART" id="SM00355">
    <property type="entry name" value="ZnF_C2H2"/>
    <property type="match status" value="13"/>
</dbReference>
<sequence>MGWKPFVGRGTSVLPYEDEDNEWGWGLSKNLLFQKLVTFEDVAVYFTLTEWDSLSPEQRALYRDVMLENYRNLASMGFLLFKPAVISQLEEEKDLENLSQLATGADPQGLWTDYTAVQTGNNLTEEVSEEKKNTAFELQKDFSQKTNLSKTSVVDQRQEVQLRDSVTENINATEGRVKTSSRGGYFCSQTPDVPQNHTNSTGEQYSDTKLTKNGEIPTEERSLNPEELAETSQGSSQVSEHPESSTVEKPYQCTECGKGFIVKAKFVWHQRLHNGEKPFKCEECGKCFSYSSHYITHQTIHSGEKPYQCKVCGKAFSVNGSLVRHQRIHTGEKPYQCQECGTGFSCSSAYITHQRTHTGEKPYECSDCGKAFNVNAKLIQHQRIHTGEKPYECNVCGKGFRCSTQLRQHQSIHTGEKPHRCSECGKGFTKNAKLIQHQRVHTGEKPYECSECGKTFSAKGKLIQHQRIHTGERPYECNECGKSFRCNSQLRQHLRIHTGEKPYKCSECGKAFNVNAKLMQHRRTHTGEKPFECNECGKCFTSKRNLLDHQRTHTGEKPYQCKECGKAFSINAKLTRHQQIHTREKPFKCMECEKAFSCSSDYIVHQRIHTGEKPFQCRRHFLLQFHPPQQGGSSNGCHVPEVRLPPLFGRGNPTHPPSKPSLQEAFLNCTKCLLRRPPGAPRDSQPVTEPEDGRVVQSFSNTVLQPTAAAAAPNISTLTTLSPRLSPSPPPHRHRCRQNYNGITTLVTTNQFYNHYHHHYYSNIIPIYNITTHLTSAPPIPDEAVVTRKSPYGSWKVGTLQHGRRVNAIAISRAPRHVYTCGTGYIRVWDEDALHASDRAPQAQLDFQDPQNRVLTCKLFPDEQSLITGGIAQALTLWDLAPTPQIRAQMASTGPICYSLALSSDAHICLASFKGFVEIWDVQNQILIRKHEVPPYGSRCVDITGFKFWTGGEDTILYSWDMRSYQKIQQHNLCHEILSITHDPSEEWVLAGLKMSDIAILHTHREEKYKAVVQRYSQHHNLKFASCGTHFVATLDSTINCLEAPSLRRLFQTEECYDILCCDISSDSQYLVTGSKESATVYQLLY</sequence>
<evidence type="ECO:0000256" key="3">
    <source>
        <dbReference type="ARBA" id="ARBA00006991"/>
    </source>
</evidence>
<dbReference type="Gene3D" id="3.30.160.60">
    <property type="entry name" value="Classic Zinc Finger"/>
    <property type="match status" value="13"/>
</dbReference>
<dbReference type="Pfam" id="PF00096">
    <property type="entry name" value="zf-C2H2"/>
    <property type="match status" value="12"/>
</dbReference>
<dbReference type="GO" id="GO:0045944">
    <property type="term" value="P:positive regulation of transcription by RNA polymerase II"/>
    <property type="evidence" value="ECO:0007669"/>
    <property type="project" value="UniProtKB-ARBA"/>
</dbReference>
<reference evidence="16" key="1">
    <citation type="submission" date="2020-03" db="EMBL/GenBank/DDBJ databases">
        <title>Studies in the Genomics of Life Span.</title>
        <authorList>
            <person name="Glass D."/>
        </authorList>
    </citation>
    <scope>NUCLEOTIDE SEQUENCE</scope>
    <source>
        <strain evidence="16">LTLLF</strain>
        <tissue evidence="16">Muscle</tissue>
    </source>
</reference>
<dbReference type="Gene3D" id="2.130.10.10">
    <property type="entry name" value="YVTN repeat-like/Quinoprotein amine dehydrogenase"/>
    <property type="match status" value="1"/>
</dbReference>
<evidence type="ECO:0000256" key="1">
    <source>
        <dbReference type="ARBA" id="ARBA00004123"/>
    </source>
</evidence>
<feature type="domain" description="C2H2-type" evidence="14">
    <location>
        <begin position="559"/>
        <end position="586"/>
    </location>
</feature>
<evidence type="ECO:0000313" key="16">
    <source>
        <dbReference type="EMBL" id="KAH0513180.1"/>
    </source>
</evidence>
<accession>A0A8J6GL52</accession>
<dbReference type="InterPro" id="IPR013087">
    <property type="entry name" value="Znf_C2H2_type"/>
</dbReference>
<dbReference type="InterPro" id="IPR036051">
    <property type="entry name" value="KRAB_dom_sf"/>
</dbReference>
<keyword evidence="5" id="KW-0677">Repeat</keyword>
<dbReference type="Pfam" id="PF01352">
    <property type="entry name" value="KRAB"/>
    <property type="match status" value="1"/>
</dbReference>
<dbReference type="PROSITE" id="PS00028">
    <property type="entry name" value="ZINC_FINGER_C2H2_1"/>
    <property type="match status" value="13"/>
</dbReference>
<dbReference type="FunFam" id="3.30.160.60:FF:002343">
    <property type="entry name" value="Zinc finger protein 33A"/>
    <property type="match status" value="3"/>
</dbReference>
<feature type="domain" description="C2H2-type" evidence="14">
    <location>
        <begin position="279"/>
        <end position="306"/>
    </location>
</feature>
<feature type="compositionally biased region" description="Polar residues" evidence="13">
    <location>
        <begin position="230"/>
        <end position="246"/>
    </location>
</feature>
<dbReference type="FunFam" id="3.30.160.60:FF:002090">
    <property type="entry name" value="Zinc finger protein 473"/>
    <property type="match status" value="1"/>
</dbReference>
<dbReference type="SUPFAM" id="SSF109640">
    <property type="entry name" value="KRAB domain (Kruppel-associated box)"/>
    <property type="match status" value="1"/>
</dbReference>
<keyword evidence="9" id="KW-0238">DNA-binding</keyword>
<feature type="domain" description="C2H2-type" evidence="14">
    <location>
        <begin position="391"/>
        <end position="418"/>
    </location>
</feature>
<feature type="domain" description="KRAB" evidence="15">
    <location>
        <begin position="37"/>
        <end position="108"/>
    </location>
</feature>
<evidence type="ECO:0000256" key="2">
    <source>
        <dbReference type="ARBA" id="ARBA00005969"/>
    </source>
</evidence>
<evidence type="ECO:0000256" key="8">
    <source>
        <dbReference type="ARBA" id="ARBA00023015"/>
    </source>
</evidence>
<dbReference type="SMART" id="SM00349">
    <property type="entry name" value="KRAB"/>
    <property type="match status" value="1"/>
</dbReference>
<evidence type="ECO:0000256" key="4">
    <source>
        <dbReference type="ARBA" id="ARBA00022723"/>
    </source>
</evidence>
<organism evidence="16 17">
    <name type="scientific">Microtus ochrogaster</name>
    <name type="common">Prairie vole</name>
    <dbReference type="NCBI Taxonomy" id="79684"/>
    <lineage>
        <taxon>Eukaryota</taxon>
        <taxon>Metazoa</taxon>
        <taxon>Chordata</taxon>
        <taxon>Craniata</taxon>
        <taxon>Vertebrata</taxon>
        <taxon>Euteleostomi</taxon>
        <taxon>Mammalia</taxon>
        <taxon>Eutheria</taxon>
        <taxon>Euarchontoglires</taxon>
        <taxon>Glires</taxon>
        <taxon>Rodentia</taxon>
        <taxon>Myomorpha</taxon>
        <taxon>Muroidea</taxon>
        <taxon>Cricetidae</taxon>
        <taxon>Arvicolinae</taxon>
        <taxon>Microtus</taxon>
    </lineage>
</organism>
<dbReference type="FunFam" id="3.30.160.60:FF:000506">
    <property type="entry name" value="Zinc finger protein 23"/>
    <property type="match status" value="1"/>
</dbReference>
<keyword evidence="4" id="KW-0479">Metal-binding</keyword>
<evidence type="ECO:0000256" key="7">
    <source>
        <dbReference type="ARBA" id="ARBA00022833"/>
    </source>
</evidence>
<dbReference type="InterPro" id="IPR009146">
    <property type="entry name" value="Groucho_enhance"/>
</dbReference>
<proteinExistence type="inferred from homology"/>
<dbReference type="PRINTS" id="PR01850">
    <property type="entry name" value="GROUCHOFAMLY"/>
</dbReference>
<feature type="domain" description="C2H2-type" evidence="14">
    <location>
        <begin position="335"/>
        <end position="362"/>
    </location>
</feature>
<evidence type="ECO:0000256" key="13">
    <source>
        <dbReference type="SAM" id="MobiDB-lite"/>
    </source>
</evidence>
<name>A0A8J6GL52_MICOH</name>
<dbReference type="InterPro" id="IPR050329">
    <property type="entry name" value="GLI_C2H2-zinc-finger"/>
</dbReference>
<dbReference type="FunFam" id="3.30.160.60:FF:000274">
    <property type="entry name" value="zinc finger protein 16"/>
    <property type="match status" value="1"/>
</dbReference>
<evidence type="ECO:0000256" key="5">
    <source>
        <dbReference type="ARBA" id="ARBA00022737"/>
    </source>
</evidence>
<gene>
    <name evidence="16" type="ORF">LTLLF_140425</name>
</gene>
<feature type="compositionally biased region" description="Polar residues" evidence="13">
    <location>
        <begin position="171"/>
        <end position="208"/>
    </location>
</feature>
<dbReference type="SUPFAM" id="SSF50978">
    <property type="entry name" value="WD40 repeat-like"/>
    <property type="match status" value="1"/>
</dbReference>
<dbReference type="SUPFAM" id="SSF57667">
    <property type="entry name" value="beta-beta-alpha zinc fingers"/>
    <property type="match status" value="7"/>
</dbReference>
<dbReference type="InterPro" id="IPR036322">
    <property type="entry name" value="WD40_repeat_dom_sf"/>
</dbReference>
<feature type="domain" description="C2H2-type" evidence="14">
    <location>
        <begin position="447"/>
        <end position="474"/>
    </location>
</feature>
<protein>
    <submittedName>
        <fullName evidence="16">Zinc finger protein 23</fullName>
    </submittedName>
</protein>
<dbReference type="GO" id="GO:0008270">
    <property type="term" value="F:zinc ion binding"/>
    <property type="evidence" value="ECO:0007669"/>
    <property type="project" value="UniProtKB-KW"/>
</dbReference>
<dbReference type="FunFam" id="3.30.160.60:FF:000352">
    <property type="entry name" value="zinc finger protein 3 homolog"/>
    <property type="match status" value="2"/>
</dbReference>
<keyword evidence="11" id="KW-0539">Nucleus</keyword>
<keyword evidence="10" id="KW-0804">Transcription</keyword>
<comment type="subcellular location">
    <subcellularLocation>
        <location evidence="1">Nucleus</location>
    </subcellularLocation>
</comment>
<feature type="compositionally biased region" description="Low complexity" evidence="13">
    <location>
        <begin position="716"/>
        <end position="725"/>
    </location>
</feature>
<evidence type="ECO:0000256" key="12">
    <source>
        <dbReference type="PROSITE-ProRule" id="PRU00042"/>
    </source>
</evidence>
<keyword evidence="6 12" id="KW-0863">Zinc-finger</keyword>
<dbReference type="InterPro" id="IPR001680">
    <property type="entry name" value="WD40_rpt"/>
</dbReference>
<evidence type="ECO:0000313" key="17">
    <source>
        <dbReference type="Proteomes" id="UP000710432"/>
    </source>
</evidence>
<dbReference type="GO" id="GO:0000978">
    <property type="term" value="F:RNA polymerase II cis-regulatory region sequence-specific DNA binding"/>
    <property type="evidence" value="ECO:0007669"/>
    <property type="project" value="TreeGrafter"/>
</dbReference>
<comment type="caution">
    <text evidence="16">The sequence shown here is derived from an EMBL/GenBank/DDBJ whole genome shotgun (WGS) entry which is preliminary data.</text>
</comment>
<feature type="region of interest" description="Disordered" evidence="13">
    <location>
        <begin position="171"/>
        <end position="246"/>
    </location>
</feature>
<keyword evidence="8" id="KW-0805">Transcription regulation</keyword>
<dbReference type="PROSITE" id="PS50805">
    <property type="entry name" value="KRAB"/>
    <property type="match status" value="1"/>
</dbReference>
<dbReference type="GO" id="GO:0000981">
    <property type="term" value="F:DNA-binding transcription factor activity, RNA polymerase II-specific"/>
    <property type="evidence" value="ECO:0007669"/>
    <property type="project" value="TreeGrafter"/>
</dbReference>
<dbReference type="InterPro" id="IPR015943">
    <property type="entry name" value="WD40/YVTN_repeat-like_dom_sf"/>
</dbReference>
<dbReference type="Gene3D" id="6.10.140.140">
    <property type="match status" value="1"/>
</dbReference>
<dbReference type="AlphaFoldDB" id="A0A8J6GL52"/>
<feature type="domain" description="C2H2-type" evidence="14">
    <location>
        <begin position="363"/>
        <end position="390"/>
    </location>
</feature>
<feature type="domain" description="C2H2-type" evidence="14">
    <location>
        <begin position="419"/>
        <end position="446"/>
    </location>
</feature>
<feature type="region of interest" description="Disordered" evidence="13">
    <location>
        <begin position="710"/>
        <end position="736"/>
    </location>
</feature>
<dbReference type="FunFam" id="3.30.160.60:FF:000688">
    <property type="entry name" value="zinc finger protein 197 isoform X1"/>
    <property type="match status" value="1"/>
</dbReference>
<feature type="domain" description="C2H2-type" evidence="14">
    <location>
        <begin position="531"/>
        <end position="558"/>
    </location>
</feature>
<feature type="domain" description="C2H2-type" evidence="14">
    <location>
        <begin position="251"/>
        <end position="278"/>
    </location>
</feature>
<evidence type="ECO:0000256" key="9">
    <source>
        <dbReference type="ARBA" id="ARBA00023125"/>
    </source>
</evidence>
<evidence type="ECO:0000256" key="10">
    <source>
        <dbReference type="ARBA" id="ARBA00023163"/>
    </source>
</evidence>
<feature type="domain" description="C2H2-type" evidence="14">
    <location>
        <begin position="307"/>
        <end position="334"/>
    </location>
</feature>
<feature type="domain" description="C2H2-type" evidence="14">
    <location>
        <begin position="587"/>
        <end position="614"/>
    </location>
</feature>
<dbReference type="PANTHER" id="PTHR19818:SF158">
    <property type="entry name" value="C2H2-TYPE DOMAIN-CONTAINING PROTEIN-RELATED"/>
    <property type="match status" value="1"/>
</dbReference>
<dbReference type="PANTHER" id="PTHR19818">
    <property type="entry name" value="ZINC FINGER PROTEIN ZIC AND GLI"/>
    <property type="match status" value="1"/>
</dbReference>
<dbReference type="GO" id="GO:0005634">
    <property type="term" value="C:nucleus"/>
    <property type="evidence" value="ECO:0007669"/>
    <property type="project" value="UniProtKB-SubCell"/>
</dbReference>
<comment type="similarity">
    <text evidence="3">Belongs to the krueppel C2H2-type zinc-finger protein family.</text>
</comment>
<dbReference type="InterPro" id="IPR036236">
    <property type="entry name" value="Znf_C2H2_sf"/>
</dbReference>
<dbReference type="FunFam" id="3.30.160.60:FF:002254">
    <property type="entry name" value="Zinc finger protein 540"/>
    <property type="match status" value="1"/>
</dbReference>
<evidence type="ECO:0000256" key="6">
    <source>
        <dbReference type="ARBA" id="ARBA00022771"/>
    </source>
</evidence>
<evidence type="ECO:0000256" key="11">
    <source>
        <dbReference type="ARBA" id="ARBA00023242"/>
    </source>
</evidence>
<dbReference type="FunFam" id="3.30.160.60:FF:001270">
    <property type="entry name" value="zinc finger protein 583 isoform X1"/>
    <property type="match status" value="1"/>
</dbReference>
<dbReference type="Pfam" id="PF00400">
    <property type="entry name" value="WD40"/>
    <property type="match status" value="1"/>
</dbReference>
<keyword evidence="7" id="KW-0862">Zinc</keyword>
<dbReference type="EMBL" id="JAATJU010021600">
    <property type="protein sequence ID" value="KAH0513180.1"/>
    <property type="molecule type" value="Genomic_DNA"/>
</dbReference>